<feature type="transmembrane region" description="Helical" evidence="1">
    <location>
        <begin position="125"/>
        <end position="143"/>
    </location>
</feature>
<dbReference type="Gene3D" id="1.10.287.1260">
    <property type="match status" value="1"/>
</dbReference>
<keyword evidence="1" id="KW-1133">Transmembrane helix</keyword>
<organism evidence="2 3">
    <name type="scientific">Natrialba swarupiae</name>
    <dbReference type="NCBI Taxonomy" id="2448032"/>
    <lineage>
        <taxon>Archaea</taxon>
        <taxon>Methanobacteriati</taxon>
        <taxon>Methanobacteriota</taxon>
        <taxon>Stenosarchaea group</taxon>
        <taxon>Halobacteria</taxon>
        <taxon>Halobacteriales</taxon>
        <taxon>Natrialbaceae</taxon>
        <taxon>Natrialba</taxon>
    </lineage>
</organism>
<keyword evidence="1" id="KW-0472">Membrane</keyword>
<evidence type="ECO:0008006" key="4">
    <source>
        <dbReference type="Google" id="ProtNLM"/>
    </source>
</evidence>
<keyword evidence="3" id="KW-1185">Reference proteome</keyword>
<evidence type="ECO:0000313" key="3">
    <source>
        <dbReference type="Proteomes" id="UP000324104"/>
    </source>
</evidence>
<dbReference type="EMBL" id="VTAW01000009">
    <property type="protein sequence ID" value="TYT62274.1"/>
    <property type="molecule type" value="Genomic_DNA"/>
</dbReference>
<feature type="transmembrane region" description="Helical" evidence="1">
    <location>
        <begin position="89"/>
        <end position="105"/>
    </location>
</feature>
<accession>A0A5D5AMF8</accession>
<dbReference type="InterPro" id="IPR008910">
    <property type="entry name" value="MSC_TM_helix"/>
</dbReference>
<comment type="caution">
    <text evidence="2">The sequence shown here is derived from an EMBL/GenBank/DDBJ whole genome shotgun (WGS) entry which is preliminary data.</text>
</comment>
<protein>
    <recommendedName>
        <fullName evidence="4">Mechanosensitive ion channel</fullName>
    </recommendedName>
</protein>
<reference evidence="2 3" key="1">
    <citation type="submission" date="2019-08" db="EMBL/GenBank/DDBJ databases">
        <title>Archaea genome.</title>
        <authorList>
            <person name="Kajale S."/>
            <person name="Shouche Y."/>
            <person name="Deshpande N."/>
            <person name="Sharma A."/>
        </authorList>
    </citation>
    <scope>NUCLEOTIDE SEQUENCE [LARGE SCALE GENOMIC DNA]</scope>
    <source>
        <strain evidence="2 3">ESP3B_9</strain>
    </source>
</reference>
<gene>
    <name evidence="2" type="ORF">FYC77_08580</name>
</gene>
<feature type="transmembrane region" description="Helical" evidence="1">
    <location>
        <begin position="25"/>
        <end position="46"/>
    </location>
</feature>
<proteinExistence type="predicted"/>
<keyword evidence="1" id="KW-0812">Transmembrane</keyword>
<evidence type="ECO:0000256" key="1">
    <source>
        <dbReference type="SAM" id="Phobius"/>
    </source>
</evidence>
<dbReference type="AlphaFoldDB" id="A0A5D5AMF8"/>
<name>A0A5D5AMF8_9EURY</name>
<sequence>MYSYPLLVDGIRNALEGHVVGLVEFFPILLVFGLILLLGAVVASKVQPIVTTLGRRIELDEKVRRTPFDALFSDGEVAVSRTFGLLARYYVLLVTFFVAIEWLIHRYASVSTRFISNWAVEFFGYVPPILMGTVVLFLGFYLASHAADQVRQSPVAKGTGFSPALARGTKMMLYFVVLVIGLDTMGVDVTILHTFAQGIAYGVGLAVALAVGIAFGWGGKDYVAENIENWLENSKQVAHESPAATSDD</sequence>
<feature type="transmembrane region" description="Helical" evidence="1">
    <location>
        <begin position="172"/>
        <end position="192"/>
    </location>
</feature>
<feature type="transmembrane region" description="Helical" evidence="1">
    <location>
        <begin position="198"/>
        <end position="217"/>
    </location>
</feature>
<dbReference type="RefSeq" id="WP_149081095.1">
    <property type="nucleotide sequence ID" value="NZ_VTAW01000009.1"/>
</dbReference>
<dbReference type="Pfam" id="PF05552">
    <property type="entry name" value="MS_channel_1st_1"/>
    <property type="match status" value="1"/>
</dbReference>
<evidence type="ECO:0000313" key="2">
    <source>
        <dbReference type="EMBL" id="TYT62274.1"/>
    </source>
</evidence>
<dbReference type="Proteomes" id="UP000324104">
    <property type="component" value="Unassembled WGS sequence"/>
</dbReference>